<name>A0AAD9GMD6_9STRA</name>
<gene>
    <name evidence="2" type="ORF">P3T76_007370</name>
</gene>
<comment type="caution">
    <text evidence="2">The sequence shown here is derived from an EMBL/GenBank/DDBJ whole genome shotgun (WGS) entry which is preliminary data.</text>
</comment>
<proteinExistence type="predicted"/>
<evidence type="ECO:0000256" key="1">
    <source>
        <dbReference type="SAM" id="MobiDB-lite"/>
    </source>
</evidence>
<accession>A0AAD9GMD6</accession>
<evidence type="ECO:0000313" key="2">
    <source>
        <dbReference type="EMBL" id="KAK1941504.1"/>
    </source>
</evidence>
<keyword evidence="3" id="KW-1185">Reference proteome</keyword>
<feature type="region of interest" description="Disordered" evidence="1">
    <location>
        <begin position="227"/>
        <end position="254"/>
    </location>
</feature>
<organism evidence="2 3">
    <name type="scientific">Phytophthora citrophthora</name>
    <dbReference type="NCBI Taxonomy" id="4793"/>
    <lineage>
        <taxon>Eukaryota</taxon>
        <taxon>Sar</taxon>
        <taxon>Stramenopiles</taxon>
        <taxon>Oomycota</taxon>
        <taxon>Peronosporomycetes</taxon>
        <taxon>Peronosporales</taxon>
        <taxon>Peronosporaceae</taxon>
        <taxon>Phytophthora</taxon>
    </lineage>
</organism>
<sequence length="359" mass="41388">MVIHDQVDWRNLEDSLVLDVSLIESIFYNLSKVYDRQQRECQERLKSPTSDFKICKKNPTKNQLDDEMFAKADVLKALEDAEGYLNKRPWLRVLHTRLACVSFEKEGINLQNFVRYRQRDRNICLKDVRRRLETIYADAQVSIQVEETHKNFIAQARAVSPWCVRDFKCLHPSPAQLYKVHVLPIRPVTEEELQKQREYVLHHARAVVNAAVGTVLDKMLAPCLARPKSTAKRTEKRPGTPSKPQARAKREQAEREVRIKSLRLDILAPAAVLDPVGVSMKGKDQITLVMMQLATVEAQGDPRLARKLLENPIVQSGIRRAAEQAKRLEITEQTWEVVKLWRELYRSSTLQALETSIHG</sequence>
<evidence type="ECO:0000313" key="3">
    <source>
        <dbReference type="Proteomes" id="UP001259832"/>
    </source>
</evidence>
<reference evidence="2" key="1">
    <citation type="submission" date="2023-08" db="EMBL/GenBank/DDBJ databases">
        <title>Reference Genome Resource for the Citrus Pathogen Phytophthora citrophthora.</title>
        <authorList>
            <person name="Moller H."/>
            <person name="Coetzee B."/>
            <person name="Rose L.J."/>
            <person name="Van Niekerk J.M."/>
        </authorList>
    </citation>
    <scope>NUCLEOTIDE SEQUENCE</scope>
    <source>
        <strain evidence="2">STE-U-9442</strain>
    </source>
</reference>
<protein>
    <submittedName>
        <fullName evidence="2">Uncharacterized protein</fullName>
    </submittedName>
</protein>
<dbReference type="Proteomes" id="UP001259832">
    <property type="component" value="Unassembled WGS sequence"/>
</dbReference>
<dbReference type="AlphaFoldDB" id="A0AAD9GMD6"/>
<dbReference type="EMBL" id="JASMQC010000012">
    <property type="protein sequence ID" value="KAK1941504.1"/>
    <property type="molecule type" value="Genomic_DNA"/>
</dbReference>